<evidence type="ECO:0000256" key="1">
    <source>
        <dbReference type="ARBA" id="ARBA00022448"/>
    </source>
</evidence>
<dbReference type="AlphaFoldDB" id="A0A7X0RQG7"/>
<gene>
    <name evidence="5" type="ORF">H7C19_06830</name>
</gene>
<comment type="caution">
    <text evidence="5">The sequence shown here is derived from an EMBL/GenBank/DDBJ whole genome shotgun (WGS) entry which is preliminary data.</text>
</comment>
<feature type="domain" description="ABC transporter" evidence="4">
    <location>
        <begin position="1"/>
        <end position="208"/>
    </location>
</feature>
<organism evidence="5 6">
    <name type="scientific">Cohnella nanjingensis</name>
    <dbReference type="NCBI Taxonomy" id="1387779"/>
    <lineage>
        <taxon>Bacteria</taxon>
        <taxon>Bacillati</taxon>
        <taxon>Bacillota</taxon>
        <taxon>Bacilli</taxon>
        <taxon>Bacillales</taxon>
        <taxon>Paenibacillaceae</taxon>
        <taxon>Cohnella</taxon>
    </lineage>
</organism>
<dbReference type="Pfam" id="PF00005">
    <property type="entry name" value="ABC_tran"/>
    <property type="match status" value="1"/>
</dbReference>
<dbReference type="GO" id="GO:0005524">
    <property type="term" value="F:ATP binding"/>
    <property type="evidence" value="ECO:0007669"/>
    <property type="project" value="UniProtKB-KW"/>
</dbReference>
<evidence type="ECO:0000256" key="2">
    <source>
        <dbReference type="ARBA" id="ARBA00022741"/>
    </source>
</evidence>
<protein>
    <submittedName>
        <fullName evidence="5">ABC transporter ATP-binding protein</fullName>
    </submittedName>
</protein>
<dbReference type="PROSITE" id="PS00211">
    <property type="entry name" value="ABC_TRANSPORTER_1"/>
    <property type="match status" value="1"/>
</dbReference>
<evidence type="ECO:0000256" key="3">
    <source>
        <dbReference type="ARBA" id="ARBA00022840"/>
    </source>
</evidence>
<evidence type="ECO:0000313" key="5">
    <source>
        <dbReference type="EMBL" id="MBB6670399.1"/>
    </source>
</evidence>
<sequence length="221" mass="24649">MEVLTGVDLRVRKGEFVSILGPSGSGKSTLFNIIAGLTTADRGELQVNGEIGYMQQKDLLLPWKTVIDNIALPLVLKGHDKKQARERADAWIERVGLRGYETRYPSQLSGGMKQRASFLRTFLASGELMLLDEPFGALDSMTKSGMQTWLLEMQEALGATILFITHDIEESILLSDRIYVLSSRPGVVKEELTVGFGGGDKRERLVDPRLLLMKEDIRRLL</sequence>
<dbReference type="CDD" id="cd03293">
    <property type="entry name" value="ABC_NrtD_SsuB_transporters"/>
    <property type="match status" value="1"/>
</dbReference>
<dbReference type="EMBL" id="JACJVP010000007">
    <property type="protein sequence ID" value="MBB6670399.1"/>
    <property type="molecule type" value="Genomic_DNA"/>
</dbReference>
<reference evidence="5 6" key="1">
    <citation type="submission" date="2020-08" db="EMBL/GenBank/DDBJ databases">
        <title>Cohnella phylogeny.</title>
        <authorList>
            <person name="Dunlap C."/>
        </authorList>
    </citation>
    <scope>NUCLEOTIDE SEQUENCE [LARGE SCALE GENOMIC DNA]</scope>
    <source>
        <strain evidence="5 6">DSM 28246</strain>
    </source>
</reference>
<keyword evidence="3 5" id="KW-0067">ATP-binding</keyword>
<dbReference type="InterPro" id="IPR003593">
    <property type="entry name" value="AAA+_ATPase"/>
</dbReference>
<evidence type="ECO:0000259" key="4">
    <source>
        <dbReference type="PROSITE" id="PS50893"/>
    </source>
</evidence>
<keyword evidence="1" id="KW-0813">Transport</keyword>
<dbReference type="InterPro" id="IPR050166">
    <property type="entry name" value="ABC_transporter_ATP-bind"/>
</dbReference>
<dbReference type="SMART" id="SM00382">
    <property type="entry name" value="AAA"/>
    <property type="match status" value="1"/>
</dbReference>
<dbReference type="PANTHER" id="PTHR42788:SF2">
    <property type="entry name" value="ABC TRANSPORTER ATP-BINDING PROTEIN"/>
    <property type="match status" value="1"/>
</dbReference>
<keyword evidence="6" id="KW-1185">Reference proteome</keyword>
<dbReference type="InterPro" id="IPR027417">
    <property type="entry name" value="P-loop_NTPase"/>
</dbReference>
<accession>A0A7X0RQG7</accession>
<proteinExistence type="predicted"/>
<dbReference type="GO" id="GO:0016887">
    <property type="term" value="F:ATP hydrolysis activity"/>
    <property type="evidence" value="ECO:0007669"/>
    <property type="project" value="InterPro"/>
</dbReference>
<name>A0A7X0RQG7_9BACL</name>
<evidence type="ECO:0000313" key="6">
    <source>
        <dbReference type="Proteomes" id="UP000547209"/>
    </source>
</evidence>
<dbReference type="SUPFAM" id="SSF52540">
    <property type="entry name" value="P-loop containing nucleoside triphosphate hydrolases"/>
    <property type="match status" value="1"/>
</dbReference>
<dbReference type="Gene3D" id="3.40.50.300">
    <property type="entry name" value="P-loop containing nucleotide triphosphate hydrolases"/>
    <property type="match status" value="1"/>
</dbReference>
<dbReference type="PANTHER" id="PTHR42788">
    <property type="entry name" value="TAURINE IMPORT ATP-BINDING PROTEIN-RELATED"/>
    <property type="match status" value="1"/>
</dbReference>
<dbReference type="InterPro" id="IPR003439">
    <property type="entry name" value="ABC_transporter-like_ATP-bd"/>
</dbReference>
<dbReference type="InterPro" id="IPR017871">
    <property type="entry name" value="ABC_transporter-like_CS"/>
</dbReference>
<dbReference type="PROSITE" id="PS50893">
    <property type="entry name" value="ABC_TRANSPORTER_2"/>
    <property type="match status" value="1"/>
</dbReference>
<dbReference type="Proteomes" id="UP000547209">
    <property type="component" value="Unassembled WGS sequence"/>
</dbReference>
<keyword evidence="2" id="KW-0547">Nucleotide-binding</keyword>